<dbReference type="Gene3D" id="4.10.240.10">
    <property type="entry name" value="Zn(2)-C6 fungal-type DNA-binding domain"/>
    <property type="match status" value="1"/>
</dbReference>
<dbReference type="AlphaFoldDB" id="A0A6V8R2B3"/>
<dbReference type="InterPro" id="IPR013783">
    <property type="entry name" value="Ig-like_fold"/>
</dbReference>
<sequence>MANEEVIVFTPRGQKSCLNCKHRKIACDRLMPVCSSCKRRKKICSGYDYNLSWPRSGDKRRAATADVRPQKYQTDTFAFLNTSSWDVMLYYENFDAKSQLNRVGVWTPPSPVRSPKLPRFGTNKCPIYDNEISSAVRLITSRGDLRQDVCGLLRRMSLTDDGVSSLAVRYAMNAISYLYLKKSDEATLHQMHAVAALQGAIDRIKDPRCRAQAIAASLLLSLYEVLCPSGKTTVWSVHFDGCMTIVKSSYQGRREIEGEHAVLLDWVFYHSVLYKFSLQHWQQRTPQMAAIAQRDMFIAKIVSYDHFGTIHSTLGCSLELLEFLSQAIDLINNRDNSAALSKHRSHAIYELENREDYHVSGSRKRYVTIALMYQLAVLIYLDRVVRGSAADSRLSQKLVGKFSDSPLGGGQLNFAFVRRISISSFDTVISHSGTVSASAVALRDALWLAHSEGNGQWAHAYRQAEKLVQQMTLEEKANITRGFHSDNVCAGNTGSVPRLGWPGRTPLGGRNWEGFSVDPYLSGQLNAETIIGMQEAGVIANIKHFIANEQETLRRPYFGVEAMSANIDDKTLHEYYLWPFMDSVHAGVGSVMCSYNRINNTYGCKNDKLMNGILKTELKFKGFVMLDWDAQHDIDSAEAGLDMVMPLAGAWGKNLTDAVANGTVSEARVTDMATRIIAAWYLVGQDGDNFPTPGIGLKQLTQPHEQIDARDTASKPVILEGAIAGHVLVKNLNETLPFKHRLTMISVFGYDATIPRTKNTDLLFQHGYTSSPEMGQAVLGHEAHFDQAARGGTIVTGGRAGANSPAYIDDPLSAIQRRARENGTWVNWDLDSSDPDVNAASDACLVFINAIATEGWDREGLRDDFSDDLVKNVASKCSNTVVVIHAAGIRLVDQWIEHPNVTATIIAHLPGQDSGEALVKLLYGEANFSGKLPYTIAKNESDYSVYAPCKRISADDIDPQCDFTEGVYLDYRAFDAKGITPRFEFGYGLSYTFFRYSSLSIEPSVHLSKSKCNDDKLWQPVAKVSATITNNGPVSGQEVAQLYVAIPNSPPKQLRGFYKSQLPPQMSEVVRFELTRRDLSVWDVVSQAWVIQEGEYKIFVGASSRDIRLQGIVRVTDN</sequence>
<dbReference type="PROSITE" id="PS00463">
    <property type="entry name" value="ZN2_CY6_FUNGAL_1"/>
    <property type="match status" value="1"/>
</dbReference>
<evidence type="ECO:0000256" key="7">
    <source>
        <dbReference type="ARBA" id="ARBA00022729"/>
    </source>
</evidence>
<dbReference type="InterPro" id="IPR001764">
    <property type="entry name" value="Glyco_hydro_3_N"/>
</dbReference>
<proteinExistence type="inferred from homology"/>
<dbReference type="Proteomes" id="UP000517252">
    <property type="component" value="Unassembled WGS sequence"/>
</dbReference>
<evidence type="ECO:0000256" key="6">
    <source>
        <dbReference type="ARBA" id="ARBA00022525"/>
    </source>
</evidence>
<dbReference type="InterPro" id="IPR002772">
    <property type="entry name" value="Glyco_hydro_3_C"/>
</dbReference>
<dbReference type="SMART" id="SM00066">
    <property type="entry name" value="GAL4"/>
    <property type="match status" value="1"/>
</dbReference>
<dbReference type="InterPro" id="IPR026891">
    <property type="entry name" value="Fn3-like"/>
</dbReference>
<evidence type="ECO:0000256" key="9">
    <source>
        <dbReference type="ARBA" id="ARBA00023001"/>
    </source>
</evidence>
<dbReference type="InterPro" id="IPR036962">
    <property type="entry name" value="Glyco_hydro_3_N_sf"/>
</dbReference>
<gene>
    <name evidence="16" type="ORF">TASIC1_0011003700</name>
</gene>
<dbReference type="InterPro" id="IPR036881">
    <property type="entry name" value="Glyco_hydro_3_C_sf"/>
</dbReference>
<protein>
    <recommendedName>
        <fullName evidence="5">beta-glucosidase</fullName>
        <ecNumber evidence="5">3.2.1.21</ecNumber>
    </recommendedName>
</protein>
<evidence type="ECO:0000256" key="1">
    <source>
        <dbReference type="ARBA" id="ARBA00000448"/>
    </source>
</evidence>
<dbReference type="GO" id="GO:0030245">
    <property type="term" value="P:cellulose catabolic process"/>
    <property type="evidence" value="ECO:0007669"/>
    <property type="project" value="UniProtKB-KW"/>
</dbReference>
<dbReference type="Pfam" id="PF14310">
    <property type="entry name" value="Fn3-like"/>
    <property type="match status" value="1"/>
</dbReference>
<evidence type="ECO:0000256" key="12">
    <source>
        <dbReference type="ARBA" id="ARBA00023277"/>
    </source>
</evidence>
<evidence type="ECO:0000256" key="10">
    <source>
        <dbReference type="ARBA" id="ARBA00023180"/>
    </source>
</evidence>
<comment type="similarity">
    <text evidence="4">Belongs to the glycosyl hydrolase 3 family.</text>
</comment>
<name>A0A6V8R2B3_TRIAP</name>
<dbReference type="Pfam" id="PF11951">
    <property type="entry name" value="Fungal_trans_2"/>
    <property type="match status" value="1"/>
</dbReference>
<dbReference type="Gene3D" id="3.40.50.1700">
    <property type="entry name" value="Glycoside hydrolase family 3 C-terminal domain"/>
    <property type="match status" value="1"/>
</dbReference>
<feature type="domain" description="Zn(2)-C6 fungal-type" evidence="15">
    <location>
        <begin position="16"/>
        <end position="45"/>
    </location>
</feature>
<dbReference type="PROSITE" id="PS50048">
    <property type="entry name" value="ZN2_CY6_FUNGAL_2"/>
    <property type="match status" value="1"/>
</dbReference>
<dbReference type="GO" id="GO:0000981">
    <property type="term" value="F:DNA-binding transcription factor activity, RNA polymerase II-specific"/>
    <property type="evidence" value="ECO:0007669"/>
    <property type="project" value="InterPro"/>
</dbReference>
<comment type="catalytic activity">
    <reaction evidence="1">
        <text>Hydrolysis of terminal, non-reducing beta-D-glucosyl residues with release of beta-D-glucose.</text>
        <dbReference type="EC" id="3.2.1.21"/>
    </reaction>
</comment>
<comment type="caution">
    <text evidence="16">The sequence shown here is derived from an EMBL/GenBank/DDBJ whole genome shotgun (WGS) entry which is preliminary data.</text>
</comment>
<evidence type="ECO:0000256" key="13">
    <source>
        <dbReference type="ARBA" id="ARBA00023295"/>
    </source>
</evidence>
<dbReference type="Pfam" id="PF00172">
    <property type="entry name" value="Zn_clus"/>
    <property type="match status" value="1"/>
</dbReference>
<dbReference type="Gene3D" id="3.20.20.300">
    <property type="entry name" value="Glycoside hydrolase, family 3, N-terminal domain"/>
    <property type="match status" value="2"/>
</dbReference>
<dbReference type="PANTHER" id="PTHR42715">
    <property type="entry name" value="BETA-GLUCOSIDASE"/>
    <property type="match status" value="1"/>
</dbReference>
<evidence type="ECO:0000259" key="15">
    <source>
        <dbReference type="PROSITE" id="PS50048"/>
    </source>
</evidence>
<dbReference type="Pfam" id="PF01915">
    <property type="entry name" value="Glyco_hydro_3_C"/>
    <property type="match status" value="1"/>
</dbReference>
<keyword evidence="14" id="KW-0624">Polysaccharide degradation</keyword>
<dbReference type="PRINTS" id="PR00133">
    <property type="entry name" value="GLHYDRLASE3"/>
</dbReference>
<dbReference type="OrthoDB" id="416222at2759"/>
<evidence type="ECO:0000256" key="8">
    <source>
        <dbReference type="ARBA" id="ARBA00022801"/>
    </source>
</evidence>
<keyword evidence="8" id="KW-0378">Hydrolase</keyword>
<dbReference type="GO" id="GO:0008270">
    <property type="term" value="F:zinc ion binding"/>
    <property type="evidence" value="ECO:0007669"/>
    <property type="project" value="InterPro"/>
</dbReference>
<dbReference type="EMBL" id="BLZH01000011">
    <property type="protein sequence ID" value="GFP58670.1"/>
    <property type="molecule type" value="Genomic_DNA"/>
</dbReference>
<keyword evidence="11" id="KW-0539">Nucleus</keyword>
<dbReference type="SUPFAM" id="SSF57701">
    <property type="entry name" value="Zn2/Cys6 DNA-binding domain"/>
    <property type="match status" value="1"/>
</dbReference>
<keyword evidence="12" id="KW-0119">Carbohydrate metabolism</keyword>
<dbReference type="GO" id="GO:0005576">
    <property type="term" value="C:extracellular region"/>
    <property type="evidence" value="ECO:0007669"/>
    <property type="project" value="UniProtKB-SubCell"/>
</dbReference>
<dbReference type="SMART" id="SM01217">
    <property type="entry name" value="Fn3_like"/>
    <property type="match status" value="1"/>
</dbReference>
<dbReference type="Pfam" id="PF00933">
    <property type="entry name" value="Glyco_hydro_3"/>
    <property type="match status" value="1"/>
</dbReference>
<evidence type="ECO:0000256" key="3">
    <source>
        <dbReference type="ARBA" id="ARBA00004987"/>
    </source>
</evidence>
<organism evidence="16 17">
    <name type="scientific">Trichoderma asperellum</name>
    <name type="common">Filamentous fungus</name>
    <dbReference type="NCBI Taxonomy" id="101201"/>
    <lineage>
        <taxon>Eukaryota</taxon>
        <taxon>Fungi</taxon>
        <taxon>Dikarya</taxon>
        <taxon>Ascomycota</taxon>
        <taxon>Pezizomycotina</taxon>
        <taxon>Sordariomycetes</taxon>
        <taxon>Hypocreomycetidae</taxon>
        <taxon>Hypocreales</taxon>
        <taxon>Hypocreaceae</taxon>
        <taxon>Trichoderma</taxon>
    </lineage>
</organism>
<dbReference type="PANTHER" id="PTHR42715:SF5">
    <property type="entry name" value="BETA-GLUCOSIDASE M-RELATED"/>
    <property type="match status" value="1"/>
</dbReference>
<accession>A0A6V8R2B3</accession>
<keyword evidence="13" id="KW-0326">Glycosidase</keyword>
<keyword evidence="10" id="KW-0325">Glycoprotein</keyword>
<dbReference type="InterPro" id="IPR017853">
    <property type="entry name" value="GH"/>
</dbReference>
<evidence type="ECO:0000256" key="11">
    <source>
        <dbReference type="ARBA" id="ARBA00023242"/>
    </source>
</evidence>
<evidence type="ECO:0000256" key="4">
    <source>
        <dbReference type="ARBA" id="ARBA00005336"/>
    </source>
</evidence>
<evidence type="ECO:0000313" key="16">
    <source>
        <dbReference type="EMBL" id="GFP58670.1"/>
    </source>
</evidence>
<dbReference type="InterPro" id="IPR021858">
    <property type="entry name" value="Fun_TF"/>
</dbReference>
<dbReference type="EC" id="3.2.1.21" evidence="5"/>
<evidence type="ECO:0000256" key="2">
    <source>
        <dbReference type="ARBA" id="ARBA00004613"/>
    </source>
</evidence>
<dbReference type="GO" id="GO:0008422">
    <property type="term" value="F:beta-glucosidase activity"/>
    <property type="evidence" value="ECO:0007669"/>
    <property type="project" value="UniProtKB-EC"/>
</dbReference>
<dbReference type="SUPFAM" id="SSF52279">
    <property type="entry name" value="Beta-D-glucan exohydrolase, C-terminal domain"/>
    <property type="match status" value="1"/>
</dbReference>
<evidence type="ECO:0000313" key="17">
    <source>
        <dbReference type="Proteomes" id="UP000517252"/>
    </source>
</evidence>
<dbReference type="CDD" id="cd00067">
    <property type="entry name" value="GAL4"/>
    <property type="match status" value="1"/>
</dbReference>
<keyword evidence="6" id="KW-0964">Secreted</keyword>
<dbReference type="InterPro" id="IPR050288">
    <property type="entry name" value="Cellulose_deg_GH3"/>
</dbReference>
<dbReference type="InterPro" id="IPR036864">
    <property type="entry name" value="Zn2-C6_fun-type_DNA-bd_sf"/>
</dbReference>
<dbReference type="InterPro" id="IPR001138">
    <property type="entry name" value="Zn2Cys6_DnaBD"/>
</dbReference>
<evidence type="ECO:0000256" key="14">
    <source>
        <dbReference type="ARBA" id="ARBA00023326"/>
    </source>
</evidence>
<keyword evidence="9" id="KW-0136">Cellulose degradation</keyword>
<keyword evidence="7" id="KW-0732">Signal</keyword>
<dbReference type="Gene3D" id="2.60.40.10">
    <property type="entry name" value="Immunoglobulins"/>
    <property type="match status" value="1"/>
</dbReference>
<comment type="subcellular location">
    <subcellularLocation>
        <location evidence="2">Secreted</location>
    </subcellularLocation>
</comment>
<reference evidence="16 17" key="1">
    <citation type="submission" date="2020-07" db="EMBL/GenBank/DDBJ databases">
        <title>Trichoderma asperellum IC-1 whole genome shotgun sequence.</title>
        <authorList>
            <person name="Kanamasa S."/>
            <person name="Takahashi H."/>
        </authorList>
    </citation>
    <scope>NUCLEOTIDE SEQUENCE [LARGE SCALE GENOMIC DNA]</scope>
    <source>
        <strain evidence="16 17">IC-1</strain>
    </source>
</reference>
<dbReference type="SUPFAM" id="SSF51445">
    <property type="entry name" value="(Trans)glycosidases"/>
    <property type="match status" value="1"/>
</dbReference>
<comment type="pathway">
    <text evidence="3">Glycan metabolism; cellulose degradation.</text>
</comment>
<evidence type="ECO:0000256" key="5">
    <source>
        <dbReference type="ARBA" id="ARBA00012744"/>
    </source>
</evidence>